<dbReference type="SUPFAM" id="SSF53474">
    <property type="entry name" value="alpha/beta-Hydrolases"/>
    <property type="match status" value="1"/>
</dbReference>
<evidence type="ECO:0000313" key="2">
    <source>
        <dbReference type="EMBL" id="ATZ29096.1"/>
    </source>
</evidence>
<dbReference type="PANTHER" id="PTHR43798:SF31">
    <property type="entry name" value="AB HYDROLASE SUPERFAMILY PROTEIN YCLE"/>
    <property type="match status" value="1"/>
</dbReference>
<dbReference type="GO" id="GO:0016020">
    <property type="term" value="C:membrane"/>
    <property type="evidence" value="ECO:0007669"/>
    <property type="project" value="TreeGrafter"/>
</dbReference>
<dbReference type="InterPro" id="IPR029058">
    <property type="entry name" value="AB_hydrolase_fold"/>
</dbReference>
<keyword evidence="2" id="KW-0560">Oxidoreductase</keyword>
<evidence type="ECO:0000256" key="1">
    <source>
        <dbReference type="ARBA" id="ARBA00022801"/>
    </source>
</evidence>
<dbReference type="Gene3D" id="3.40.50.1820">
    <property type="entry name" value="alpha/beta hydrolase"/>
    <property type="match status" value="1"/>
</dbReference>
<dbReference type="Pfam" id="PF00561">
    <property type="entry name" value="Abhydrolase_1"/>
    <property type="match status" value="1"/>
</dbReference>
<dbReference type="InterPro" id="IPR050266">
    <property type="entry name" value="AB_hydrolase_sf"/>
</dbReference>
<dbReference type="EC" id="1.11.1.18" evidence="2"/>
<dbReference type="Proteomes" id="UP000231791">
    <property type="component" value="Chromosome"/>
</dbReference>
<dbReference type="InterPro" id="IPR000639">
    <property type="entry name" value="Epox_hydrolase-like"/>
</dbReference>
<dbReference type="AlphaFoldDB" id="A0A2K8PQQ9"/>
<dbReference type="PRINTS" id="PR00412">
    <property type="entry name" value="EPOXHYDRLASE"/>
</dbReference>
<dbReference type="EMBL" id="CP024985">
    <property type="protein sequence ID" value="ATZ29096.1"/>
    <property type="molecule type" value="Genomic_DNA"/>
</dbReference>
<keyword evidence="2" id="KW-0575">Peroxidase</keyword>
<protein>
    <submittedName>
        <fullName evidence="2">Non-heme bromoperoxidase BpoC</fullName>
        <ecNumber evidence="2">1.11.1.18</ecNumber>
    </submittedName>
</protein>
<dbReference type="GO" id="GO:0016787">
    <property type="term" value="F:hydrolase activity"/>
    <property type="evidence" value="ECO:0007669"/>
    <property type="project" value="UniProtKB-KW"/>
</dbReference>
<accession>A0A2K8PQQ9</accession>
<proteinExistence type="predicted"/>
<dbReference type="PRINTS" id="PR00111">
    <property type="entry name" value="ABHYDROLASE"/>
</dbReference>
<dbReference type="GO" id="GO:0019806">
    <property type="term" value="F:bromide peroxidase activity"/>
    <property type="evidence" value="ECO:0007669"/>
    <property type="project" value="UniProtKB-EC"/>
</dbReference>
<keyword evidence="3" id="KW-1185">Reference proteome</keyword>
<keyword evidence="1" id="KW-0378">Hydrolase</keyword>
<dbReference type="InterPro" id="IPR000073">
    <property type="entry name" value="AB_hydrolase_1"/>
</dbReference>
<reference evidence="2 3" key="1">
    <citation type="submission" date="2017-11" db="EMBL/GenBank/DDBJ databases">
        <title>Complete genome sequence of Streptomyces lavendulae subsp. lavendulae CCM 3239 (formerly 'Streptomyces aureofaciens CCM 3239'), the producer of the angucycline-type antibiotic auricin.</title>
        <authorList>
            <person name="Busche T."/>
            <person name="Novakova R."/>
            <person name="Al'Dilaimi A."/>
            <person name="Homerova D."/>
            <person name="Feckova L."/>
            <person name="Rezuchova B."/>
            <person name="Mingyar E."/>
            <person name="Csolleiova D."/>
            <person name="Bekeova C."/>
            <person name="Winkler A."/>
            <person name="Sevcikova B."/>
            <person name="Kalinowski J."/>
            <person name="Kormanec J."/>
            <person name="Ruckert C."/>
        </authorList>
    </citation>
    <scope>NUCLEOTIDE SEQUENCE [LARGE SCALE GENOMIC DNA]</scope>
    <source>
        <strain evidence="2 3">CCM 3239</strain>
    </source>
</reference>
<dbReference type="PANTHER" id="PTHR43798">
    <property type="entry name" value="MONOACYLGLYCEROL LIPASE"/>
    <property type="match status" value="1"/>
</dbReference>
<organism evidence="2 3">
    <name type="scientific">Streptomyces lavendulae subsp. lavendulae</name>
    <dbReference type="NCBI Taxonomy" id="58340"/>
    <lineage>
        <taxon>Bacteria</taxon>
        <taxon>Bacillati</taxon>
        <taxon>Actinomycetota</taxon>
        <taxon>Actinomycetes</taxon>
        <taxon>Kitasatosporales</taxon>
        <taxon>Streptomycetaceae</taxon>
        <taxon>Streptomyces</taxon>
    </lineage>
</organism>
<name>A0A2K8PQQ9_STRLA</name>
<sequence length="279" mass="29022">MIGGVTLSHDAAGSGPALVLLHSGVCDRRMWDPQWEALQAAGYRVVRADLRGFGETPAKTGDYDPVADVWELLDSLGIERAALVGASYGGKLALAAAARHPERVTALALLASGLPGRAPSAELRAWGAREDALLEADDLEGAVALNVETWLGPDATPGTRAAVADMQRHAFRIQLAAEAAAETAEPSVPAANEAEAAEQIPPTAPTFDLSGIAAPALAITGAHDFADYREIAVALADLLPNARHLDLDWAGHLPSLERPEEVTALLLDFLTGAGVAKEG</sequence>
<evidence type="ECO:0000313" key="3">
    <source>
        <dbReference type="Proteomes" id="UP000231791"/>
    </source>
</evidence>
<dbReference type="KEGG" id="slx:SLAV_36655"/>
<gene>
    <name evidence="2" type="primary">bpoC2</name>
    <name evidence="2" type="ORF">SLAV_36655</name>
</gene>